<reference evidence="7 8" key="1">
    <citation type="submission" date="2020-08" db="EMBL/GenBank/DDBJ databases">
        <title>Genomic Encyclopedia of Type Strains, Phase IV (KMG-IV): sequencing the most valuable type-strain genomes for metagenomic binning, comparative biology and taxonomic classification.</title>
        <authorList>
            <person name="Goeker M."/>
        </authorList>
    </citation>
    <scope>NUCLEOTIDE SEQUENCE [LARGE SCALE GENOMIC DNA]</scope>
    <source>
        <strain evidence="7 8">DSM 24661</strain>
    </source>
</reference>
<keyword evidence="4 7" id="KW-0808">Transferase</keyword>
<keyword evidence="3 7" id="KW-0489">Methyltransferase</keyword>
<dbReference type="RefSeq" id="WP_183859806.1">
    <property type="nucleotide sequence ID" value="NZ_JACHFH010000007.1"/>
</dbReference>
<dbReference type="Gene3D" id="3.40.50.150">
    <property type="entry name" value="Vaccinia Virus protein VP39"/>
    <property type="match status" value="1"/>
</dbReference>
<evidence type="ECO:0000313" key="7">
    <source>
        <dbReference type="EMBL" id="MBB5335637.1"/>
    </source>
</evidence>
<comment type="caution">
    <text evidence="7">The sequence shown here is derived from an EMBL/GenBank/DDBJ whole genome shotgun (WGS) entry which is preliminary data.</text>
</comment>
<proteinExistence type="inferred from homology"/>
<dbReference type="Proteomes" id="UP000559117">
    <property type="component" value="Unassembled WGS sequence"/>
</dbReference>
<dbReference type="InterPro" id="IPR029063">
    <property type="entry name" value="SAM-dependent_MTases_sf"/>
</dbReference>
<dbReference type="PANTHER" id="PTHR30481:SF2">
    <property type="entry name" value="SITE-SPECIFIC DNA-METHYLTRANSFERASE (ADENINE-SPECIFIC)"/>
    <property type="match status" value="1"/>
</dbReference>
<dbReference type="GO" id="GO:0009307">
    <property type="term" value="P:DNA restriction-modification system"/>
    <property type="evidence" value="ECO:0007669"/>
    <property type="project" value="InterPro"/>
</dbReference>
<dbReference type="AlphaFoldDB" id="A0A840UJ40"/>
<dbReference type="GO" id="GO:1904047">
    <property type="term" value="F:S-adenosyl-L-methionine binding"/>
    <property type="evidence" value="ECO:0007669"/>
    <property type="project" value="TreeGrafter"/>
</dbReference>
<organism evidence="7 8">
    <name type="scientific">Pectinatus brassicae</name>
    <dbReference type="NCBI Taxonomy" id="862415"/>
    <lineage>
        <taxon>Bacteria</taxon>
        <taxon>Bacillati</taxon>
        <taxon>Bacillota</taxon>
        <taxon>Negativicutes</taxon>
        <taxon>Selenomonadales</taxon>
        <taxon>Selenomonadaceae</taxon>
        <taxon>Pectinatus</taxon>
    </lineage>
</organism>
<evidence type="ECO:0000256" key="2">
    <source>
        <dbReference type="ARBA" id="ARBA00011900"/>
    </source>
</evidence>
<comment type="catalytic activity">
    <reaction evidence="6">
        <text>a 2'-deoxyadenosine in DNA + S-adenosyl-L-methionine = an N(6)-methyl-2'-deoxyadenosine in DNA + S-adenosyl-L-homocysteine + H(+)</text>
        <dbReference type="Rhea" id="RHEA:15197"/>
        <dbReference type="Rhea" id="RHEA-COMP:12418"/>
        <dbReference type="Rhea" id="RHEA-COMP:12419"/>
        <dbReference type="ChEBI" id="CHEBI:15378"/>
        <dbReference type="ChEBI" id="CHEBI:57856"/>
        <dbReference type="ChEBI" id="CHEBI:59789"/>
        <dbReference type="ChEBI" id="CHEBI:90615"/>
        <dbReference type="ChEBI" id="CHEBI:90616"/>
        <dbReference type="EC" id="2.1.1.72"/>
    </reaction>
</comment>
<dbReference type="PIRSF" id="PIRSF000398">
    <property type="entry name" value="M_m6A_EcoRV"/>
    <property type="match status" value="1"/>
</dbReference>
<dbReference type="GO" id="GO:0009007">
    <property type="term" value="F:site-specific DNA-methyltransferase (adenine-specific) activity"/>
    <property type="evidence" value="ECO:0007669"/>
    <property type="project" value="UniProtKB-EC"/>
</dbReference>
<sequence length="280" mass="32257">MAKSFSPLRYPGGKFKIYKKVKNLIIAKGFDNRMYVEPFAGGFGIGISLLCEKVVPSVILNDFDSHIYHFWHSVLNDTDSLLRLIKDTPITIEEREKQKQNYRDLDADTLTDGFATLFLNRVNFSGVLKGGPIGGLDQSGTYKIDCRFNKEDISRRIEVIAQLKNKIKLYNKDAGYLIRMHLMKMKTPMFLNIDPPYVIKGSQLYTNFFTEGDHLNLQRIIVKYLDAAYPWIMTYDNCSLVRDLYRRFHMQEYGINHNAGGTVLGKEIVITNILSDGFLW</sequence>
<evidence type="ECO:0000256" key="1">
    <source>
        <dbReference type="ARBA" id="ARBA00006594"/>
    </source>
</evidence>
<keyword evidence="5" id="KW-0949">S-adenosyl-L-methionine</keyword>
<gene>
    <name evidence="7" type="ORF">HNR32_000769</name>
</gene>
<dbReference type="GO" id="GO:0032259">
    <property type="term" value="P:methylation"/>
    <property type="evidence" value="ECO:0007669"/>
    <property type="project" value="UniProtKB-KW"/>
</dbReference>
<evidence type="ECO:0000256" key="5">
    <source>
        <dbReference type="ARBA" id="ARBA00022691"/>
    </source>
</evidence>
<keyword evidence="8" id="KW-1185">Reference proteome</keyword>
<dbReference type="Gene3D" id="1.10.1020.10">
    <property type="entry name" value="Adenine-specific Methyltransferase, Domain 2"/>
    <property type="match status" value="1"/>
</dbReference>
<dbReference type="PRINTS" id="PR00505">
    <property type="entry name" value="D12N6MTFRASE"/>
</dbReference>
<name>A0A840UJ40_9FIRM</name>
<dbReference type="EMBL" id="JACHFH010000007">
    <property type="protein sequence ID" value="MBB5335637.1"/>
    <property type="molecule type" value="Genomic_DNA"/>
</dbReference>
<dbReference type="InterPro" id="IPR012327">
    <property type="entry name" value="MeTrfase_D12"/>
</dbReference>
<dbReference type="SUPFAM" id="SSF53335">
    <property type="entry name" value="S-adenosyl-L-methionine-dependent methyltransferases"/>
    <property type="match status" value="1"/>
</dbReference>
<dbReference type="InterPro" id="IPR023095">
    <property type="entry name" value="Ade_MeTrfase_dom_2"/>
</dbReference>
<dbReference type="EC" id="2.1.1.72" evidence="2"/>
<dbReference type="GO" id="GO:0043565">
    <property type="term" value="F:sequence-specific DNA binding"/>
    <property type="evidence" value="ECO:0007669"/>
    <property type="project" value="TreeGrafter"/>
</dbReference>
<evidence type="ECO:0000256" key="6">
    <source>
        <dbReference type="ARBA" id="ARBA00047942"/>
    </source>
</evidence>
<dbReference type="Pfam" id="PF02086">
    <property type="entry name" value="MethyltransfD12"/>
    <property type="match status" value="1"/>
</dbReference>
<dbReference type="PANTHER" id="PTHR30481">
    <property type="entry name" value="DNA ADENINE METHYLASE"/>
    <property type="match status" value="1"/>
</dbReference>
<dbReference type="GO" id="GO:0006298">
    <property type="term" value="P:mismatch repair"/>
    <property type="evidence" value="ECO:0007669"/>
    <property type="project" value="TreeGrafter"/>
</dbReference>
<evidence type="ECO:0000256" key="3">
    <source>
        <dbReference type="ARBA" id="ARBA00022603"/>
    </source>
</evidence>
<evidence type="ECO:0000313" key="8">
    <source>
        <dbReference type="Proteomes" id="UP000559117"/>
    </source>
</evidence>
<protein>
    <recommendedName>
        <fullName evidence="2">site-specific DNA-methyltransferase (adenine-specific)</fullName>
        <ecNumber evidence="2">2.1.1.72</ecNumber>
    </recommendedName>
</protein>
<dbReference type="InterPro" id="IPR012263">
    <property type="entry name" value="M_m6A_EcoRV"/>
</dbReference>
<comment type="similarity">
    <text evidence="1">Belongs to the N(4)/N(6)-methyltransferase family.</text>
</comment>
<accession>A0A840UJ40</accession>
<evidence type="ECO:0000256" key="4">
    <source>
        <dbReference type="ARBA" id="ARBA00022679"/>
    </source>
</evidence>